<protein>
    <submittedName>
        <fullName evidence="7">RNase adapter RapZ</fullName>
    </submittedName>
</protein>
<keyword evidence="3 4" id="KW-0342">GTP-binding</keyword>
<evidence type="ECO:0000313" key="7">
    <source>
        <dbReference type="EMBL" id="MFB9776711.1"/>
    </source>
</evidence>
<name>A0ABV5X2P5_9MICO</name>
<proteinExistence type="inferred from homology"/>
<dbReference type="Gene3D" id="3.40.50.300">
    <property type="entry name" value="P-loop containing nucleotide triphosphate hydrolases"/>
    <property type="match status" value="1"/>
</dbReference>
<dbReference type="SUPFAM" id="SSF52540">
    <property type="entry name" value="P-loop containing nucleoside triphosphate hydrolases"/>
    <property type="match status" value="1"/>
</dbReference>
<dbReference type="Proteomes" id="UP001589707">
    <property type="component" value="Unassembled WGS sequence"/>
</dbReference>
<evidence type="ECO:0000256" key="2">
    <source>
        <dbReference type="ARBA" id="ARBA00022840"/>
    </source>
</evidence>
<comment type="caution">
    <text evidence="7">The sequence shown here is derived from an EMBL/GenBank/DDBJ whole genome shotgun (WGS) entry which is preliminary data.</text>
</comment>
<gene>
    <name evidence="7" type="primary">rapZ</name>
    <name evidence="7" type="ORF">ACFFN1_09915</name>
</gene>
<evidence type="ECO:0000256" key="3">
    <source>
        <dbReference type="ARBA" id="ARBA00023134"/>
    </source>
</evidence>
<sequence length="301" mass="33404">MTETPAPPAVDAAADDVEVLLLTGMSGAGRSTAANALEDMDWYVVDNLPLQMIPPLVDLVARADGSLPKVAVVTDVRTRQMFSELKQTLTAYRAQGLNIKVLFLDASDEALVRRFESVRRPHPLQGEGTLTGGISEERRALAPLRDQSDILIDTSDFNVHQLRARVHSLLGGCNDHRLRLTVQSFGFKYGAPVDADHMADVRFLPNPYWIPELRRHNGTEEPVRDFVLGQDAALTFLDRYLGALDVVIEGYKRENRSHMTVAIGCTGGKHRSVVMSEMLGRRLAERPDTSVTVRHRDLGRE</sequence>
<keyword evidence="2 4" id="KW-0067">ATP-binding</keyword>
<dbReference type="HAMAP" id="MF_00636">
    <property type="entry name" value="RapZ_like"/>
    <property type="match status" value="1"/>
</dbReference>
<dbReference type="InterPro" id="IPR053931">
    <property type="entry name" value="RapZ_C"/>
</dbReference>
<dbReference type="InterPro" id="IPR053930">
    <property type="entry name" value="RapZ-like_N"/>
</dbReference>
<evidence type="ECO:0000259" key="6">
    <source>
        <dbReference type="Pfam" id="PF22740"/>
    </source>
</evidence>
<reference evidence="7 8" key="1">
    <citation type="submission" date="2024-09" db="EMBL/GenBank/DDBJ databases">
        <authorList>
            <person name="Sun Q."/>
            <person name="Mori K."/>
        </authorList>
    </citation>
    <scope>NUCLEOTIDE SEQUENCE [LARGE SCALE GENOMIC DNA]</scope>
    <source>
        <strain evidence="7 8">JCM 11683</strain>
    </source>
</reference>
<dbReference type="Pfam" id="PF03668">
    <property type="entry name" value="RapZ-like_N"/>
    <property type="match status" value="1"/>
</dbReference>
<feature type="domain" description="RapZ-like N-terminal" evidence="5">
    <location>
        <begin position="17"/>
        <end position="172"/>
    </location>
</feature>
<organism evidence="7 8">
    <name type="scientific">Brevibacterium otitidis</name>
    <dbReference type="NCBI Taxonomy" id="53364"/>
    <lineage>
        <taxon>Bacteria</taxon>
        <taxon>Bacillati</taxon>
        <taxon>Actinomycetota</taxon>
        <taxon>Actinomycetes</taxon>
        <taxon>Micrococcales</taxon>
        <taxon>Brevibacteriaceae</taxon>
        <taxon>Brevibacterium</taxon>
    </lineage>
</organism>
<dbReference type="NCBIfam" id="NF003828">
    <property type="entry name" value="PRK05416.1"/>
    <property type="match status" value="1"/>
</dbReference>
<evidence type="ECO:0000313" key="8">
    <source>
        <dbReference type="Proteomes" id="UP001589707"/>
    </source>
</evidence>
<dbReference type="PIRSF" id="PIRSF005052">
    <property type="entry name" value="P-loopkin"/>
    <property type="match status" value="1"/>
</dbReference>
<keyword evidence="8" id="KW-1185">Reference proteome</keyword>
<evidence type="ECO:0000259" key="5">
    <source>
        <dbReference type="Pfam" id="PF03668"/>
    </source>
</evidence>
<dbReference type="InterPro" id="IPR027417">
    <property type="entry name" value="P-loop_NTPase"/>
</dbReference>
<dbReference type="Pfam" id="PF22740">
    <property type="entry name" value="PapZ_C"/>
    <property type="match status" value="1"/>
</dbReference>
<dbReference type="PANTHER" id="PTHR30448:SF0">
    <property type="entry name" value="RNASE ADAPTER PROTEIN RAPZ"/>
    <property type="match status" value="1"/>
</dbReference>
<evidence type="ECO:0000256" key="4">
    <source>
        <dbReference type="HAMAP-Rule" id="MF_00636"/>
    </source>
</evidence>
<feature type="binding site" evidence="4">
    <location>
        <begin position="24"/>
        <end position="31"/>
    </location>
    <ligand>
        <name>ATP</name>
        <dbReference type="ChEBI" id="CHEBI:30616"/>
    </ligand>
</feature>
<keyword evidence="1 4" id="KW-0547">Nucleotide-binding</keyword>
<dbReference type="RefSeq" id="WP_376840569.1">
    <property type="nucleotide sequence ID" value="NZ_JBHMAU010000066.1"/>
</dbReference>
<feature type="binding site" evidence="4">
    <location>
        <begin position="75"/>
        <end position="78"/>
    </location>
    <ligand>
        <name>GTP</name>
        <dbReference type="ChEBI" id="CHEBI:37565"/>
    </ligand>
</feature>
<feature type="domain" description="RapZ C-terminal" evidence="6">
    <location>
        <begin position="179"/>
        <end position="298"/>
    </location>
</feature>
<dbReference type="InterPro" id="IPR005337">
    <property type="entry name" value="RapZ-like"/>
</dbReference>
<evidence type="ECO:0000256" key="1">
    <source>
        <dbReference type="ARBA" id="ARBA00022741"/>
    </source>
</evidence>
<dbReference type="PANTHER" id="PTHR30448">
    <property type="entry name" value="RNASE ADAPTER PROTEIN RAPZ"/>
    <property type="match status" value="1"/>
</dbReference>
<accession>A0ABV5X2P5</accession>
<dbReference type="EMBL" id="JBHMAU010000066">
    <property type="protein sequence ID" value="MFB9776711.1"/>
    <property type="molecule type" value="Genomic_DNA"/>
</dbReference>